<feature type="binding site" evidence="4">
    <location>
        <position position="214"/>
    </location>
    <ligand>
        <name>a divalent metal cation</name>
        <dbReference type="ChEBI" id="CHEBI:60240"/>
        <label>1</label>
    </ligand>
</feature>
<feature type="binding site" evidence="4">
    <location>
        <position position="15"/>
    </location>
    <ligand>
        <name>a divalent metal cation</name>
        <dbReference type="ChEBI" id="CHEBI:60240"/>
        <label>1</label>
    </ligand>
</feature>
<dbReference type="PANTHER" id="PTHR46124:SF3">
    <property type="entry name" value="HYDROLASE"/>
    <property type="match status" value="1"/>
</dbReference>
<dbReference type="Gene3D" id="3.20.20.140">
    <property type="entry name" value="Metal-dependent hydrolases"/>
    <property type="match status" value="1"/>
</dbReference>
<accession>A0A1N7J699</accession>
<dbReference type="FunFam" id="3.20.20.140:FF:000005">
    <property type="entry name" value="TatD family hydrolase"/>
    <property type="match status" value="1"/>
</dbReference>
<dbReference type="PIRSF" id="PIRSF005902">
    <property type="entry name" value="DNase_TatD"/>
    <property type="match status" value="1"/>
</dbReference>
<dbReference type="OrthoDB" id="9810005at2"/>
<dbReference type="STRING" id="484498.SAMN05421686_101407"/>
<evidence type="ECO:0000256" key="4">
    <source>
        <dbReference type="PIRSR" id="PIRSR005902-1"/>
    </source>
</evidence>
<evidence type="ECO:0000313" key="6">
    <source>
        <dbReference type="Proteomes" id="UP000185639"/>
    </source>
</evidence>
<feature type="binding site" evidence="4">
    <location>
        <position position="101"/>
    </location>
    <ligand>
        <name>a divalent metal cation</name>
        <dbReference type="ChEBI" id="CHEBI:60240"/>
        <label>1</label>
    </ligand>
</feature>
<feature type="binding site" evidence="4">
    <location>
        <position position="17"/>
    </location>
    <ligand>
        <name>a divalent metal cation</name>
        <dbReference type="ChEBI" id="CHEBI:60240"/>
        <label>1</label>
    </ligand>
</feature>
<dbReference type="InterPro" id="IPR032466">
    <property type="entry name" value="Metal_Hydrolase"/>
</dbReference>
<feature type="binding site" evidence="4">
    <location>
        <position position="140"/>
    </location>
    <ligand>
        <name>a divalent metal cation</name>
        <dbReference type="ChEBI" id="CHEBI:60240"/>
        <label>2</label>
    </ligand>
</feature>
<sequence length="282" mass="31377">MNSAGEASLQWFDAHCHFDFEVYEGRREGDWAQANAAGVAGVMIPGVSRALTEALMKRPSQGWNHHCLAGLHPYWCHEHHSSDLDVLEQALKQLKSAAVGEAGLDVHLAKSGQVSVETQWQWLQPQVELAEHLRLPLVLHVRGMHDELWSFLRRRSFSFGGLVHAFSGSEQQGHRWHELGFALGVGGAMTHPRAQRLRRTLKALPSEALLLETDSPDMLPAFLDGPVNVPAMIPLYGAILARLRNMDSLSEIAQIQQQNLYRIFPVLAANSSENSSFNSLKD</sequence>
<dbReference type="EMBL" id="FTOH01000001">
    <property type="protein sequence ID" value="SIS44888.1"/>
    <property type="molecule type" value="Genomic_DNA"/>
</dbReference>
<evidence type="ECO:0000256" key="1">
    <source>
        <dbReference type="ARBA" id="ARBA00009275"/>
    </source>
</evidence>
<gene>
    <name evidence="5" type="ORF">SAMN05421686_101407</name>
</gene>
<dbReference type="GO" id="GO:0016788">
    <property type="term" value="F:hydrolase activity, acting on ester bonds"/>
    <property type="evidence" value="ECO:0007669"/>
    <property type="project" value="InterPro"/>
</dbReference>
<reference evidence="6" key="1">
    <citation type="submission" date="2017-01" db="EMBL/GenBank/DDBJ databases">
        <authorList>
            <person name="Varghese N."/>
            <person name="Submissions S."/>
        </authorList>
    </citation>
    <scope>NUCLEOTIDE SEQUENCE [LARGE SCALE GENOMIC DNA]</scope>
    <source>
        <strain evidence="6">DSM 24913</strain>
    </source>
</reference>
<keyword evidence="6" id="KW-1185">Reference proteome</keyword>
<comment type="similarity">
    <text evidence="1">Belongs to the metallo-dependent hydrolases superfamily. TatD-type hydrolase family.</text>
</comment>
<proteinExistence type="inferred from homology"/>
<organism evidence="5 6">
    <name type="scientific">Thalassolituus maritimus</name>
    <dbReference type="NCBI Taxonomy" id="484498"/>
    <lineage>
        <taxon>Bacteria</taxon>
        <taxon>Pseudomonadati</taxon>
        <taxon>Pseudomonadota</taxon>
        <taxon>Gammaproteobacteria</taxon>
        <taxon>Oceanospirillales</taxon>
        <taxon>Oceanospirillaceae</taxon>
        <taxon>Thalassolituus</taxon>
    </lineage>
</organism>
<dbReference type="CDD" id="cd01310">
    <property type="entry name" value="TatD_DNAse"/>
    <property type="match status" value="1"/>
</dbReference>
<feature type="binding site" evidence="4">
    <location>
        <position position="164"/>
    </location>
    <ligand>
        <name>a divalent metal cation</name>
        <dbReference type="ChEBI" id="CHEBI:60240"/>
        <label>2</label>
    </ligand>
</feature>
<dbReference type="SUPFAM" id="SSF51556">
    <property type="entry name" value="Metallo-dependent hydrolases"/>
    <property type="match status" value="1"/>
</dbReference>
<keyword evidence="3" id="KW-0378">Hydrolase</keyword>
<protein>
    <submittedName>
        <fullName evidence="5">TatD DNase family protein</fullName>
    </submittedName>
</protein>
<name>A0A1N7J699_9GAMM</name>
<evidence type="ECO:0000256" key="3">
    <source>
        <dbReference type="ARBA" id="ARBA00022801"/>
    </source>
</evidence>
<dbReference type="InterPro" id="IPR001130">
    <property type="entry name" value="TatD-like"/>
</dbReference>
<dbReference type="PANTHER" id="PTHR46124">
    <property type="entry name" value="D-AMINOACYL-TRNA DEACYLASE"/>
    <property type="match status" value="1"/>
</dbReference>
<dbReference type="GO" id="GO:0005829">
    <property type="term" value="C:cytosol"/>
    <property type="evidence" value="ECO:0007669"/>
    <property type="project" value="TreeGrafter"/>
</dbReference>
<evidence type="ECO:0000256" key="2">
    <source>
        <dbReference type="ARBA" id="ARBA00022723"/>
    </source>
</evidence>
<dbReference type="GO" id="GO:0046872">
    <property type="term" value="F:metal ion binding"/>
    <property type="evidence" value="ECO:0007669"/>
    <property type="project" value="UniProtKB-KW"/>
</dbReference>
<dbReference type="InterPro" id="IPR018228">
    <property type="entry name" value="DNase_TatD-rel_CS"/>
</dbReference>
<dbReference type="Proteomes" id="UP000185639">
    <property type="component" value="Unassembled WGS sequence"/>
</dbReference>
<keyword evidence="2 4" id="KW-0479">Metal-binding</keyword>
<evidence type="ECO:0000313" key="5">
    <source>
        <dbReference type="EMBL" id="SIS44888.1"/>
    </source>
</evidence>
<dbReference type="RefSeq" id="WP_076513963.1">
    <property type="nucleotide sequence ID" value="NZ_FTOH01000001.1"/>
</dbReference>
<dbReference type="Pfam" id="PF01026">
    <property type="entry name" value="TatD_DNase"/>
    <property type="match status" value="1"/>
</dbReference>
<dbReference type="AlphaFoldDB" id="A0A1N7J699"/>
<dbReference type="PROSITE" id="PS01091">
    <property type="entry name" value="TATD_3"/>
    <property type="match status" value="1"/>
</dbReference>